<dbReference type="Pfam" id="PF23559">
    <property type="entry name" value="WHD_DRP"/>
    <property type="match status" value="1"/>
</dbReference>
<dbReference type="InterPro" id="IPR041118">
    <property type="entry name" value="Rx_N"/>
</dbReference>
<dbReference type="STRING" id="65489.A0A0D3HKB9"/>
<feature type="domain" description="Disease resistance R13L4/SHOC-2-like LRR" evidence="11">
    <location>
        <begin position="560"/>
        <end position="885"/>
    </location>
</feature>
<dbReference type="Gene3D" id="3.40.50.300">
    <property type="entry name" value="P-loop containing nucleotide triphosphate hydrolases"/>
    <property type="match status" value="1"/>
</dbReference>
<evidence type="ECO:0000256" key="5">
    <source>
        <dbReference type="ARBA" id="ARBA00022821"/>
    </source>
</evidence>
<feature type="domain" description="Disease resistance N-terminal" evidence="9">
    <location>
        <begin position="21"/>
        <end position="99"/>
    </location>
</feature>
<reference evidence="12" key="2">
    <citation type="submission" date="2015-03" db="UniProtKB">
        <authorList>
            <consortium name="EnsemblPlants"/>
        </authorList>
    </citation>
    <scope>IDENTIFICATION</scope>
</reference>
<dbReference type="Pfam" id="PF00931">
    <property type="entry name" value="NB-ARC"/>
    <property type="match status" value="1"/>
</dbReference>
<evidence type="ECO:0000256" key="2">
    <source>
        <dbReference type="ARBA" id="ARBA00022614"/>
    </source>
</evidence>
<dbReference type="FunFam" id="3.40.50.300:FF:001091">
    <property type="entry name" value="Probable disease resistance protein At1g61300"/>
    <property type="match status" value="1"/>
</dbReference>
<dbReference type="GO" id="GO:0042742">
    <property type="term" value="P:defense response to bacterium"/>
    <property type="evidence" value="ECO:0007669"/>
    <property type="project" value="UniProtKB-ARBA"/>
</dbReference>
<dbReference type="PaxDb" id="65489-OBART11G08910.1"/>
<dbReference type="InterPro" id="IPR058922">
    <property type="entry name" value="WHD_DRP"/>
</dbReference>
<dbReference type="InterPro" id="IPR044974">
    <property type="entry name" value="Disease_R_plants"/>
</dbReference>
<dbReference type="InterPro" id="IPR036388">
    <property type="entry name" value="WH-like_DNA-bd_sf"/>
</dbReference>
<keyword evidence="6" id="KW-0175">Coiled coil</keyword>
<comment type="similarity">
    <text evidence="1">Belongs to the disease resistance NB-LRR family.</text>
</comment>
<dbReference type="SUPFAM" id="SSF52058">
    <property type="entry name" value="L domain-like"/>
    <property type="match status" value="1"/>
</dbReference>
<sequence length="1017" mass="117724">MAETLILLAVKKIGTALGNEVINQATSFFKEFVTQLTELQGSMGRMRRELRLMHEFLTRTDVRHRNNRNYEIWVEEARMLVHRIEDIVDDYMHLVAHKEEGWGTYLKRGFNRPSVLLSLKRIASSVKEAEANLVHLFQAKERWAWMVTSGECSGHIFETSRHLASMSRCLDEQDLVGVDENREILHEWLAGDELQREVIVLHGMGGLGKTALAANVYKNQREKFECYAWISISQTYSIKDILKCLIIELFRDDQTNAPSNIENMGIEGLQDELKMFLRDRRYLVILDDVWAPEAVNHLLMALVPNHKGSRVLVTTRNDDVAHLVLPEKRITLERLTNNESWELFCKTAFPRAKTYGCPSELTQLAAQIVNKCNGIPLAIVSVGRLLFVRDKNKKEFRRIHNQLEWELINNPSLQHVRNILYLSYIYLPTNLKSCFLYCSLYPEDYLFKRKKLMRLWIAEGFIEKRGIRTMEEVAEEYINELVQWNMLQLVERNSLGKIKSFRMHDIIRELAVDLCRRECFGVTYSDEDKYGGSLEEKNGRRMVIHRLNNHSSQAISSANHLRTLIAFDNRMPSYNLLTLATKCKYMSVLELSGLPIEKVPRAIGGLYNLQHLGLRNSKVKLLPDCIERLTNLVTLDLQGSKIQELPRGIVKLKKLRHLFAERVNDKYWRKFRCRSGVPTPRGLEEMRELHTLQAVEVRGERSVWCLGALRQIRSIRIWGVKGSYCECLCESLRKMEFLSNLSITASDEKEILHLNDLNPLPPNLETLSLGGRLAQADLLLGAATADGQNHPLCSVLLYWSQQEEDPLESLSRWSNLTKLVLTRAYVGVQLVFLQGWLPSLKELSLRDMPHLTQLNIHQGTMTSLQQLRLVNLRRMTEVPLGIEFLVTTLNYLAFREITADFFKVLRYCPRICGIKWWYSLLREDSEEGEGHLSESDVYLSESLSESDMCLSESFSESDMYFSESDMHPKEFDGEAEYLFQRMNRSEYYDTSQHRHGIKTVRHDDSSSRSGTDMTGRE</sequence>
<evidence type="ECO:0000256" key="3">
    <source>
        <dbReference type="ARBA" id="ARBA00022737"/>
    </source>
</evidence>
<evidence type="ECO:0000313" key="13">
    <source>
        <dbReference type="Proteomes" id="UP000026960"/>
    </source>
</evidence>
<evidence type="ECO:0000256" key="7">
    <source>
        <dbReference type="SAM" id="MobiDB-lite"/>
    </source>
</evidence>
<dbReference type="InterPro" id="IPR032675">
    <property type="entry name" value="LRR_dom_sf"/>
</dbReference>
<dbReference type="Pfam" id="PF23598">
    <property type="entry name" value="LRR_14"/>
    <property type="match status" value="1"/>
</dbReference>
<dbReference type="EnsemblPlants" id="OBART11G08910.1">
    <property type="protein sequence ID" value="OBART11G08910.1"/>
    <property type="gene ID" value="OBART11G08910"/>
</dbReference>
<dbReference type="InterPro" id="IPR055414">
    <property type="entry name" value="LRR_R13L4/SHOC2-like"/>
</dbReference>
<name>A0A0D3HKB9_9ORYZ</name>
<dbReference type="Gene3D" id="1.10.10.10">
    <property type="entry name" value="Winged helix-like DNA-binding domain superfamily/Winged helix DNA-binding domain"/>
    <property type="match status" value="1"/>
</dbReference>
<dbReference type="InterPro" id="IPR042197">
    <property type="entry name" value="Apaf_helical"/>
</dbReference>
<accession>A0A0D3HKB9</accession>
<dbReference type="GO" id="GO:0043531">
    <property type="term" value="F:ADP binding"/>
    <property type="evidence" value="ECO:0007669"/>
    <property type="project" value="InterPro"/>
</dbReference>
<dbReference type="Gramene" id="OBART11G08910.1">
    <property type="protein sequence ID" value="OBART11G08910.1"/>
    <property type="gene ID" value="OBART11G08910"/>
</dbReference>
<evidence type="ECO:0000256" key="1">
    <source>
        <dbReference type="ARBA" id="ARBA00008894"/>
    </source>
</evidence>
<dbReference type="Gene3D" id="3.80.10.10">
    <property type="entry name" value="Ribonuclease Inhibitor"/>
    <property type="match status" value="1"/>
</dbReference>
<dbReference type="InterPro" id="IPR002182">
    <property type="entry name" value="NB-ARC"/>
</dbReference>
<organism evidence="12">
    <name type="scientific">Oryza barthii</name>
    <dbReference type="NCBI Taxonomy" id="65489"/>
    <lineage>
        <taxon>Eukaryota</taxon>
        <taxon>Viridiplantae</taxon>
        <taxon>Streptophyta</taxon>
        <taxon>Embryophyta</taxon>
        <taxon>Tracheophyta</taxon>
        <taxon>Spermatophyta</taxon>
        <taxon>Magnoliopsida</taxon>
        <taxon>Liliopsida</taxon>
        <taxon>Poales</taxon>
        <taxon>Poaceae</taxon>
        <taxon>BOP clade</taxon>
        <taxon>Oryzoideae</taxon>
        <taxon>Oryzeae</taxon>
        <taxon>Oryzinae</taxon>
        <taxon>Oryza</taxon>
    </lineage>
</organism>
<evidence type="ECO:0000256" key="4">
    <source>
        <dbReference type="ARBA" id="ARBA00022741"/>
    </source>
</evidence>
<evidence type="ECO:0000259" key="10">
    <source>
        <dbReference type="Pfam" id="PF23559"/>
    </source>
</evidence>
<dbReference type="Gene3D" id="1.20.5.4130">
    <property type="match status" value="1"/>
</dbReference>
<dbReference type="eggNOG" id="KOG4658">
    <property type="taxonomic scope" value="Eukaryota"/>
</dbReference>
<keyword evidence="5" id="KW-0611">Plant defense</keyword>
<dbReference type="Pfam" id="PF18052">
    <property type="entry name" value="Rx_N"/>
    <property type="match status" value="1"/>
</dbReference>
<protein>
    <submittedName>
        <fullName evidence="12">Uncharacterized protein</fullName>
    </submittedName>
</protein>
<feature type="region of interest" description="Disordered" evidence="7">
    <location>
        <begin position="988"/>
        <end position="1017"/>
    </location>
</feature>
<keyword evidence="3" id="KW-0677">Repeat</keyword>
<dbReference type="HOGENOM" id="CLU_000837_25_4_1"/>
<dbReference type="FunFam" id="1.10.10.10:FF:000322">
    <property type="entry name" value="Probable disease resistance protein At1g63360"/>
    <property type="match status" value="1"/>
</dbReference>
<proteinExistence type="inferred from homology"/>
<dbReference type="AlphaFoldDB" id="A0A0D3HKB9"/>
<evidence type="ECO:0000313" key="12">
    <source>
        <dbReference type="EnsemblPlants" id="OBART11G08910.1"/>
    </source>
</evidence>
<dbReference type="PANTHER" id="PTHR23155:SF1098">
    <property type="entry name" value="OS11G0678400 PROTEIN"/>
    <property type="match status" value="1"/>
</dbReference>
<evidence type="ECO:0000259" key="11">
    <source>
        <dbReference type="Pfam" id="PF23598"/>
    </source>
</evidence>
<dbReference type="PRINTS" id="PR00364">
    <property type="entry name" value="DISEASERSIST"/>
</dbReference>
<keyword evidence="4" id="KW-0547">Nucleotide-binding</keyword>
<dbReference type="Gene3D" id="1.10.8.430">
    <property type="entry name" value="Helical domain of apoptotic protease-activating factors"/>
    <property type="match status" value="1"/>
</dbReference>
<dbReference type="GO" id="GO:0009626">
    <property type="term" value="P:plant-type hypersensitive response"/>
    <property type="evidence" value="ECO:0007669"/>
    <property type="project" value="UniProtKB-ARBA"/>
</dbReference>
<dbReference type="Proteomes" id="UP000026960">
    <property type="component" value="Chromosome 11"/>
</dbReference>
<feature type="compositionally biased region" description="Polar residues" evidence="7">
    <location>
        <begin position="1007"/>
        <end position="1017"/>
    </location>
</feature>
<dbReference type="PANTHER" id="PTHR23155">
    <property type="entry name" value="DISEASE RESISTANCE PROTEIN RP"/>
    <property type="match status" value="1"/>
</dbReference>
<feature type="domain" description="NB-ARC" evidence="8">
    <location>
        <begin position="183"/>
        <end position="351"/>
    </location>
</feature>
<keyword evidence="13" id="KW-1185">Reference proteome</keyword>
<dbReference type="SUPFAM" id="SSF52540">
    <property type="entry name" value="P-loop containing nucleoside triphosphate hydrolases"/>
    <property type="match status" value="1"/>
</dbReference>
<evidence type="ECO:0000259" key="9">
    <source>
        <dbReference type="Pfam" id="PF18052"/>
    </source>
</evidence>
<keyword evidence="2" id="KW-0433">Leucine-rich repeat</keyword>
<feature type="domain" description="Disease resistance protein winged helix" evidence="10">
    <location>
        <begin position="440"/>
        <end position="511"/>
    </location>
</feature>
<reference evidence="12" key="1">
    <citation type="journal article" date="2009" name="Rice">
        <title>De Novo Next Generation Sequencing of Plant Genomes.</title>
        <authorList>
            <person name="Rounsley S."/>
            <person name="Marri P.R."/>
            <person name="Yu Y."/>
            <person name="He R."/>
            <person name="Sisneros N."/>
            <person name="Goicoechea J.L."/>
            <person name="Lee S.J."/>
            <person name="Angelova A."/>
            <person name="Kudrna D."/>
            <person name="Luo M."/>
            <person name="Affourtit J."/>
            <person name="Desany B."/>
            <person name="Knight J."/>
            <person name="Niazi F."/>
            <person name="Egholm M."/>
            <person name="Wing R.A."/>
        </authorList>
    </citation>
    <scope>NUCLEOTIDE SEQUENCE [LARGE SCALE GENOMIC DNA]</scope>
    <source>
        <strain evidence="12">cv. IRGC 105608</strain>
    </source>
</reference>
<evidence type="ECO:0000256" key="6">
    <source>
        <dbReference type="ARBA" id="ARBA00023054"/>
    </source>
</evidence>
<dbReference type="GO" id="GO:0002758">
    <property type="term" value="P:innate immune response-activating signaling pathway"/>
    <property type="evidence" value="ECO:0007669"/>
    <property type="project" value="UniProtKB-ARBA"/>
</dbReference>
<evidence type="ECO:0000259" key="8">
    <source>
        <dbReference type="Pfam" id="PF00931"/>
    </source>
</evidence>
<dbReference type="InterPro" id="IPR027417">
    <property type="entry name" value="P-loop_NTPase"/>
</dbReference>